<comment type="caution">
    <text evidence="4">The sequence shown here is derived from an EMBL/GenBank/DDBJ whole genome shotgun (WGS) entry which is preliminary data.</text>
</comment>
<keyword evidence="2" id="KW-0732">Signal</keyword>
<feature type="chain" id="PRO_5022088069" evidence="2">
    <location>
        <begin position="19"/>
        <end position="548"/>
    </location>
</feature>
<dbReference type="SMART" id="SM00327">
    <property type="entry name" value="VWA"/>
    <property type="match status" value="1"/>
</dbReference>
<dbReference type="PROSITE" id="PS51257">
    <property type="entry name" value="PROKAR_LIPOPROTEIN"/>
    <property type="match status" value="1"/>
</dbReference>
<evidence type="ECO:0000256" key="1">
    <source>
        <dbReference type="SAM" id="MobiDB-lite"/>
    </source>
</evidence>
<keyword evidence="5" id="KW-1185">Reference proteome</keyword>
<feature type="domain" description="VWFA" evidence="3">
    <location>
        <begin position="366"/>
        <end position="548"/>
    </location>
</feature>
<feature type="region of interest" description="Disordered" evidence="1">
    <location>
        <begin position="27"/>
        <end position="48"/>
    </location>
</feature>
<dbReference type="Gene3D" id="3.40.50.410">
    <property type="entry name" value="von Willebrand factor, type A domain"/>
    <property type="match status" value="1"/>
</dbReference>
<dbReference type="Proteomes" id="UP000316238">
    <property type="component" value="Unassembled WGS sequence"/>
</dbReference>
<dbReference type="Pfam" id="PF13531">
    <property type="entry name" value="SBP_bac_11"/>
    <property type="match status" value="1"/>
</dbReference>
<organism evidence="4 5">
    <name type="scientific">Candidatus Electronema aureum</name>
    <dbReference type="NCBI Taxonomy" id="2005002"/>
    <lineage>
        <taxon>Bacteria</taxon>
        <taxon>Pseudomonadati</taxon>
        <taxon>Thermodesulfobacteriota</taxon>
        <taxon>Desulfobulbia</taxon>
        <taxon>Desulfobulbales</taxon>
        <taxon>Desulfobulbaceae</taxon>
        <taxon>Candidatus Electronema</taxon>
    </lineage>
</organism>
<sequence length="548" mass="59034">MKPFRNFIVLITSLAVLALFGCDQSQPPQSSPNQQAVPSPSPVGSLSIVSGSENSTLEPLLQQFAQQQSIGISIKYMGSVDISLELAKGVGSQFDAIWPASGLWLSLGDKQGVVKNAKSIMRSPVVFAVKKSIASKLGWDKKDVTVMEILEAVEKGNVRFAMTSATQSNSGTSAFLAFLSAFAGGPEVLTNEHLNDPKAADKIKRFLRSVNRSSGSSGWLKDMLLKEYLYYDGMVNYEAMVIEFNRQLPPGQEPLYAVYPVDGISIADSPLGFIAKGDAAKEAVFAKLQEYLLSPAVQDSIQAQGRRTGLIGMEADPAKAAALNAVFNPDWGINLSRILTPIRIPAAPVVSEALNLYQTAFRKPSLTAYVLDYSGSMAGTGVEQLRKAMRTLLDQRIAKEYLLQASPEDMTIIVPFNSGVMPSFEAKGNDPQVLGELLAKVEALEPGGGTNMYVGAAEAMKQMKLLAESGTYHSSVIVMSDGMSEGSLNQFQTLIGGTNMGKDVPVFTILFGDAKPEQMKAFAEAMSGRMFDGRKDVVQAFREAKGYN</sequence>
<reference evidence="4" key="1">
    <citation type="submission" date="2017-07" db="EMBL/GenBank/DDBJ databases">
        <title>The cable genome - Insights into the physiology and evolution of filamentous bacteria capable of sulfide oxidation via long distance electron transfer.</title>
        <authorList>
            <person name="Thorup C."/>
            <person name="Bjerg J.T."/>
            <person name="Schreiber L."/>
            <person name="Nielsen L.P."/>
            <person name="Kjeldsen K.U."/>
            <person name="Boesen T."/>
            <person name="Boggild A."/>
            <person name="Meysman F."/>
            <person name="Geelhoed J."/>
            <person name="Schramm A."/>
        </authorList>
    </citation>
    <scope>NUCLEOTIDE SEQUENCE [LARGE SCALE GENOMIC DNA]</scope>
    <source>
        <strain evidence="4">GS</strain>
    </source>
</reference>
<evidence type="ECO:0000313" key="4">
    <source>
        <dbReference type="EMBL" id="TAA74553.1"/>
    </source>
</evidence>
<evidence type="ECO:0000313" key="5">
    <source>
        <dbReference type="Proteomes" id="UP000316238"/>
    </source>
</evidence>
<dbReference type="PROSITE" id="PS50234">
    <property type="entry name" value="VWFA"/>
    <property type="match status" value="1"/>
</dbReference>
<dbReference type="Pfam" id="PF13768">
    <property type="entry name" value="VWA_3"/>
    <property type="match status" value="1"/>
</dbReference>
<name>A0A521G0K3_9BACT</name>
<dbReference type="AlphaFoldDB" id="A0A521G0K3"/>
<evidence type="ECO:0000256" key="2">
    <source>
        <dbReference type="SAM" id="SignalP"/>
    </source>
</evidence>
<feature type="compositionally biased region" description="Low complexity" evidence="1">
    <location>
        <begin position="27"/>
        <end position="38"/>
    </location>
</feature>
<feature type="signal peptide" evidence="2">
    <location>
        <begin position="1"/>
        <end position="18"/>
    </location>
</feature>
<dbReference type="SUPFAM" id="SSF53300">
    <property type="entry name" value="vWA-like"/>
    <property type="match status" value="1"/>
</dbReference>
<dbReference type="InterPro" id="IPR002035">
    <property type="entry name" value="VWF_A"/>
</dbReference>
<protein>
    <submittedName>
        <fullName evidence="4">Ca-activated chloride channel family protein</fullName>
    </submittedName>
</protein>
<gene>
    <name evidence="4" type="ORF">CDV28_12325</name>
</gene>
<dbReference type="EMBL" id="NQJD01000023">
    <property type="protein sequence ID" value="TAA74553.1"/>
    <property type="molecule type" value="Genomic_DNA"/>
</dbReference>
<dbReference type="InterPro" id="IPR036465">
    <property type="entry name" value="vWFA_dom_sf"/>
</dbReference>
<evidence type="ECO:0000259" key="3">
    <source>
        <dbReference type="PROSITE" id="PS50234"/>
    </source>
</evidence>
<dbReference type="SUPFAM" id="SSF53850">
    <property type="entry name" value="Periplasmic binding protein-like II"/>
    <property type="match status" value="1"/>
</dbReference>
<proteinExistence type="predicted"/>
<accession>A0A521G0K3</accession>